<protein>
    <submittedName>
        <fullName evidence="2">Uncharacterized protein</fullName>
    </submittedName>
</protein>
<reference evidence="3" key="1">
    <citation type="journal article" date="2018" name="Nat. Microbiol.">
        <title>Leveraging single-cell genomics to expand the fungal tree of life.</title>
        <authorList>
            <person name="Ahrendt S.R."/>
            <person name="Quandt C.A."/>
            <person name="Ciobanu D."/>
            <person name="Clum A."/>
            <person name="Salamov A."/>
            <person name="Andreopoulos B."/>
            <person name="Cheng J.F."/>
            <person name="Woyke T."/>
            <person name="Pelin A."/>
            <person name="Henrissat B."/>
            <person name="Reynolds N.K."/>
            <person name="Benny G.L."/>
            <person name="Smith M.E."/>
            <person name="James T.Y."/>
            <person name="Grigoriev I.V."/>
        </authorList>
    </citation>
    <scope>NUCLEOTIDE SEQUENCE [LARGE SCALE GENOMIC DNA]</scope>
    <source>
        <strain evidence="3">RSA 1356</strain>
    </source>
</reference>
<evidence type="ECO:0000256" key="1">
    <source>
        <dbReference type="SAM" id="MobiDB-lite"/>
    </source>
</evidence>
<keyword evidence="3" id="KW-1185">Reference proteome</keyword>
<evidence type="ECO:0000313" key="2">
    <source>
        <dbReference type="EMBL" id="RKP05216.1"/>
    </source>
</evidence>
<gene>
    <name evidence="2" type="ORF">THASP1DRAFT_32944</name>
</gene>
<proteinExistence type="predicted"/>
<feature type="region of interest" description="Disordered" evidence="1">
    <location>
        <begin position="1"/>
        <end position="32"/>
    </location>
</feature>
<dbReference type="AlphaFoldDB" id="A0A4P9XHW1"/>
<accession>A0A4P9XHW1</accession>
<dbReference type="Proteomes" id="UP000271241">
    <property type="component" value="Unassembled WGS sequence"/>
</dbReference>
<sequence>MSGFYQYRLNSPSSPRSPPGRSKRDTPYEDGPFFSVRQRSSSLWQTKTANNVAAFRLPSPAGSDQAYTPMHHVPTTEVSMQNALPPTPPACAKMLPTLPPSTDATRAVLEQLIQAAAGGDLGLANTLHHLVTLEAVQPSTFAHCIAALSDDQLALLIQFYNQLPSLLTAAVDVQSL</sequence>
<dbReference type="EMBL" id="KZ993215">
    <property type="protein sequence ID" value="RKP05216.1"/>
    <property type="molecule type" value="Genomic_DNA"/>
</dbReference>
<name>A0A4P9XHW1_9FUNG</name>
<organism evidence="2 3">
    <name type="scientific">Thamnocephalis sphaerospora</name>
    <dbReference type="NCBI Taxonomy" id="78915"/>
    <lineage>
        <taxon>Eukaryota</taxon>
        <taxon>Fungi</taxon>
        <taxon>Fungi incertae sedis</taxon>
        <taxon>Zoopagomycota</taxon>
        <taxon>Zoopagomycotina</taxon>
        <taxon>Zoopagomycetes</taxon>
        <taxon>Zoopagales</taxon>
        <taxon>Sigmoideomycetaceae</taxon>
        <taxon>Thamnocephalis</taxon>
    </lineage>
</organism>
<evidence type="ECO:0000313" key="3">
    <source>
        <dbReference type="Proteomes" id="UP000271241"/>
    </source>
</evidence>